<dbReference type="STRING" id="249408.BOO71_0007528"/>
<feature type="transmembrane region" description="Helical" evidence="2">
    <location>
        <begin position="510"/>
        <end position="528"/>
    </location>
</feature>
<feature type="compositionally biased region" description="Polar residues" evidence="1">
    <location>
        <begin position="88"/>
        <end position="104"/>
    </location>
</feature>
<feature type="compositionally biased region" description="Basic and acidic residues" evidence="1">
    <location>
        <begin position="1"/>
        <end position="11"/>
    </location>
</feature>
<keyword evidence="2" id="KW-0812">Transmembrane</keyword>
<evidence type="ECO:0000256" key="2">
    <source>
        <dbReference type="SAM" id="Phobius"/>
    </source>
</evidence>
<evidence type="ECO:0000313" key="3">
    <source>
        <dbReference type="EMBL" id="OLV17886.1"/>
    </source>
</evidence>
<feature type="transmembrane region" description="Helical" evidence="2">
    <location>
        <begin position="431"/>
        <end position="456"/>
    </location>
</feature>
<dbReference type="Proteomes" id="UP000186607">
    <property type="component" value="Unassembled WGS sequence"/>
</dbReference>
<dbReference type="AlphaFoldDB" id="A0A1U7NY88"/>
<feature type="transmembrane region" description="Helical" evidence="2">
    <location>
        <begin position="283"/>
        <end position="303"/>
    </location>
</feature>
<feature type="compositionally biased region" description="Basic and acidic residues" evidence="1">
    <location>
        <begin position="76"/>
        <end position="87"/>
    </location>
</feature>
<accession>A0A1U7NY88</accession>
<feature type="transmembrane region" description="Helical" evidence="2">
    <location>
        <begin position="462"/>
        <end position="481"/>
    </location>
</feature>
<feature type="transmembrane region" description="Helical" evidence="2">
    <location>
        <begin position="333"/>
        <end position="351"/>
    </location>
</feature>
<protein>
    <submittedName>
        <fullName evidence="3">Uncharacterized protein</fullName>
    </submittedName>
</protein>
<keyword evidence="2" id="KW-1133">Transmembrane helix</keyword>
<gene>
    <name evidence="3" type="ORF">BOO71_0007528</name>
</gene>
<feature type="transmembrane region" description="Helical" evidence="2">
    <location>
        <begin position="224"/>
        <end position="245"/>
    </location>
</feature>
<proteinExistence type="predicted"/>
<feature type="transmembrane region" description="Helical" evidence="2">
    <location>
        <begin position="310"/>
        <end position="327"/>
    </location>
</feature>
<organism evidence="3 4">
    <name type="scientific">Deinococcus marmoris</name>
    <dbReference type="NCBI Taxonomy" id="249408"/>
    <lineage>
        <taxon>Bacteria</taxon>
        <taxon>Thermotogati</taxon>
        <taxon>Deinococcota</taxon>
        <taxon>Deinococci</taxon>
        <taxon>Deinococcales</taxon>
        <taxon>Deinococcaceae</taxon>
        <taxon>Deinococcus</taxon>
    </lineage>
</organism>
<evidence type="ECO:0000313" key="4">
    <source>
        <dbReference type="Proteomes" id="UP000186607"/>
    </source>
</evidence>
<sequence>MSRESSRDTVRARLLRVTGDNRFNPVAPPSAQAPTPQASDPVAEQSVQSSPFQDIGLPDPHLRDIQAWDAHSWETQPRETRSLDTHSLDTQLQRTARSHTGTRTSAARTRLQLPGELPERLREVDLKLAAERASAVDAEELAAYLEADGLGDEILKDRYGADGLFDAAEMLYRQKGTGRALDHVPKPVTPAFPWHMLPRGPLYLLPGLAGLLIAGALGKAAESAFILAAAFGWGWTMTVAGVRYAEPFAVPGRALRTTLLVSAGAGLLGGAGVAAALGGDVLIGAVVGGAVALSSGAAGVLLSLGQLGQFAGAFASPLLAAGIVMSLPSRGAALFALGLLAAVPTFTALNVTRPRGSLSASLATLRPHLPHAVYGWAMAAAFVALSARLGTWPLLPVILGAGLLEAGVWHAQERLQVAARTLRTLPALRRVGLPTVLLSAAGYGLALGAGVALLSWLRPLDLNLSLLTVALYSAALLLSSWLANQRRLGFLTAVWALGAAALVLGLPPPAFALFTLLALLFPTLHTLSDPRSYR</sequence>
<keyword evidence="4" id="KW-1185">Reference proteome</keyword>
<comment type="caution">
    <text evidence="3">The sequence shown here is derived from an EMBL/GenBank/DDBJ whole genome shotgun (WGS) entry which is preliminary data.</text>
</comment>
<feature type="compositionally biased region" description="Low complexity" evidence="1">
    <location>
        <begin position="29"/>
        <end position="41"/>
    </location>
</feature>
<feature type="region of interest" description="Disordered" evidence="1">
    <location>
        <begin position="1"/>
        <end position="60"/>
    </location>
</feature>
<feature type="region of interest" description="Disordered" evidence="1">
    <location>
        <begin position="74"/>
        <end position="104"/>
    </location>
</feature>
<dbReference type="eggNOG" id="ENOG5033ARM">
    <property type="taxonomic scope" value="Bacteria"/>
</dbReference>
<dbReference type="RefSeq" id="WP_254843147.1">
    <property type="nucleotide sequence ID" value="NZ_MSTI01000080.1"/>
</dbReference>
<dbReference type="EMBL" id="MSTI01000080">
    <property type="protein sequence ID" value="OLV17886.1"/>
    <property type="molecule type" value="Genomic_DNA"/>
</dbReference>
<feature type="transmembrane region" description="Helical" evidence="2">
    <location>
        <begin position="372"/>
        <end position="388"/>
    </location>
</feature>
<evidence type="ECO:0000256" key="1">
    <source>
        <dbReference type="SAM" id="MobiDB-lite"/>
    </source>
</evidence>
<name>A0A1U7NY88_9DEIO</name>
<feature type="transmembrane region" description="Helical" evidence="2">
    <location>
        <begin position="257"/>
        <end position="277"/>
    </location>
</feature>
<keyword evidence="2" id="KW-0472">Membrane</keyword>
<feature type="transmembrane region" description="Helical" evidence="2">
    <location>
        <begin position="202"/>
        <end position="218"/>
    </location>
</feature>
<reference evidence="3 4" key="1">
    <citation type="submission" date="2017-01" db="EMBL/GenBank/DDBJ databases">
        <title>Genome Analysis of Deinococcus marmoris KOPRI26562.</title>
        <authorList>
            <person name="Kim J.H."/>
            <person name="Oh H.-M."/>
        </authorList>
    </citation>
    <scope>NUCLEOTIDE SEQUENCE [LARGE SCALE GENOMIC DNA]</scope>
    <source>
        <strain evidence="3 4">KOPRI26562</strain>
    </source>
</reference>